<accession>A0A917AKM4</accession>
<proteinExistence type="predicted"/>
<evidence type="ECO:0000313" key="3">
    <source>
        <dbReference type="Proteomes" id="UP000633136"/>
    </source>
</evidence>
<feature type="region of interest" description="Disordered" evidence="1">
    <location>
        <begin position="48"/>
        <end position="69"/>
    </location>
</feature>
<feature type="region of interest" description="Disordered" evidence="1">
    <location>
        <begin position="227"/>
        <end position="251"/>
    </location>
</feature>
<reference evidence="2" key="1">
    <citation type="journal article" date="2014" name="Int. J. Syst. Evol. Microbiol.">
        <title>Complete genome sequence of Corynebacterium casei LMG S-19264T (=DSM 44701T), isolated from a smear-ripened cheese.</title>
        <authorList>
            <consortium name="US DOE Joint Genome Institute (JGI-PGF)"/>
            <person name="Walter F."/>
            <person name="Albersmeier A."/>
            <person name="Kalinowski J."/>
            <person name="Ruckert C."/>
        </authorList>
    </citation>
    <scope>NUCLEOTIDE SEQUENCE</scope>
    <source>
        <strain evidence="2">CGMCC 1.15388</strain>
    </source>
</reference>
<protein>
    <submittedName>
        <fullName evidence="2">Uncharacterized protein</fullName>
    </submittedName>
</protein>
<evidence type="ECO:0000256" key="1">
    <source>
        <dbReference type="SAM" id="MobiDB-lite"/>
    </source>
</evidence>
<name>A0A917AKM4_9MICC</name>
<comment type="caution">
    <text evidence="2">The sequence shown here is derived from an EMBL/GenBank/DDBJ whole genome shotgun (WGS) entry which is preliminary data.</text>
</comment>
<reference evidence="2" key="2">
    <citation type="submission" date="2020-09" db="EMBL/GenBank/DDBJ databases">
        <authorList>
            <person name="Sun Q."/>
            <person name="Zhou Y."/>
        </authorList>
    </citation>
    <scope>NUCLEOTIDE SEQUENCE</scope>
    <source>
        <strain evidence="2">CGMCC 1.15388</strain>
    </source>
</reference>
<gene>
    <name evidence="2" type="ORF">GCM10011401_02590</name>
</gene>
<feature type="compositionally biased region" description="Acidic residues" evidence="1">
    <location>
        <begin position="227"/>
        <end position="239"/>
    </location>
</feature>
<dbReference type="AlphaFoldDB" id="A0A917AKM4"/>
<sequence length="251" mass="26382">MQDMTAAPRVEARASALRFSRPGSARRAVALFAALLAVAGVVGCSAEDSSTDLLDVSPDPQAESPDPLDSQALEAIRGTEGVDRADPWFQAFLEVPQDQWPDAETNPGGIAATPLIPGRTPEVVSGSIPDGGLEPDQAVVPHEVEGGSLEGLVGETVAFTYTEVTGPQEGEPEELELEVVATIDNEDPGSDGPQPAYMDSETLWSLMEDAGQVPDGQYSRIIVSVEEGQDPDDVEESLEGEGFAVHSAREA</sequence>
<evidence type="ECO:0000313" key="2">
    <source>
        <dbReference type="EMBL" id="GGE59332.1"/>
    </source>
</evidence>
<keyword evidence="3" id="KW-1185">Reference proteome</keyword>
<dbReference type="EMBL" id="BMIS01000001">
    <property type="protein sequence ID" value="GGE59332.1"/>
    <property type="molecule type" value="Genomic_DNA"/>
</dbReference>
<organism evidence="2 3">
    <name type="scientific">Nesterenkonia cremea</name>
    <dbReference type="NCBI Taxonomy" id="1882340"/>
    <lineage>
        <taxon>Bacteria</taxon>
        <taxon>Bacillati</taxon>
        <taxon>Actinomycetota</taxon>
        <taxon>Actinomycetes</taxon>
        <taxon>Micrococcales</taxon>
        <taxon>Micrococcaceae</taxon>
        <taxon>Nesterenkonia</taxon>
    </lineage>
</organism>
<dbReference type="Proteomes" id="UP000633136">
    <property type="component" value="Unassembled WGS sequence"/>
</dbReference>